<dbReference type="PROSITE" id="PS50830">
    <property type="entry name" value="TNASE_3"/>
    <property type="match status" value="1"/>
</dbReference>
<dbReference type="OrthoDB" id="4376109at2"/>
<protein>
    <recommendedName>
        <fullName evidence="2">TNase-like domain-containing protein</fullName>
    </recommendedName>
</protein>
<keyword evidence="1" id="KW-1133">Transmembrane helix</keyword>
<reference evidence="3 4" key="1">
    <citation type="submission" date="2018-05" db="EMBL/GenBank/DDBJ databases">
        <title>Pedobacter paludis sp. nov., isolated from wetland soil.</title>
        <authorList>
            <person name="Zhang Y."/>
            <person name="Wang G."/>
        </authorList>
    </citation>
    <scope>NUCLEOTIDE SEQUENCE [LARGE SCALE GENOMIC DNA]</scope>
    <source>
        <strain evidence="3 4">KCTC22721</strain>
    </source>
</reference>
<evidence type="ECO:0000313" key="3">
    <source>
        <dbReference type="EMBL" id="PWS25908.1"/>
    </source>
</evidence>
<sequence>MKSKFLTLVIIISFKLCYSQTVNVKRVIDGDTFVIENNERVRMIGINAPEISDIHGLEAKEHLQVLIENKQIVIASDKISNDRDRYSRLLRYVYINDTDINKKMIEDGFAIAYLKFKFEKANEYSDAQLFTEAKGNNGKNKPKEENHYNTSDFNIKRIVVFGLLGCLVVLGIFYSFRR</sequence>
<dbReference type="RefSeq" id="WP_109927429.1">
    <property type="nucleotide sequence ID" value="NZ_QGNZ01000006.1"/>
</dbReference>
<dbReference type="AlphaFoldDB" id="A0A317ELL3"/>
<keyword evidence="1" id="KW-0472">Membrane</keyword>
<comment type="caution">
    <text evidence="3">The sequence shown here is derived from an EMBL/GenBank/DDBJ whole genome shotgun (WGS) entry which is preliminary data.</text>
</comment>
<dbReference type="SUPFAM" id="SSF50199">
    <property type="entry name" value="Staphylococcal nuclease"/>
    <property type="match status" value="1"/>
</dbReference>
<dbReference type="Proteomes" id="UP000245379">
    <property type="component" value="Unassembled WGS sequence"/>
</dbReference>
<evidence type="ECO:0000259" key="2">
    <source>
        <dbReference type="PROSITE" id="PS50830"/>
    </source>
</evidence>
<dbReference type="SMART" id="SM00318">
    <property type="entry name" value="SNc"/>
    <property type="match status" value="1"/>
</dbReference>
<dbReference type="InterPro" id="IPR016071">
    <property type="entry name" value="Staphylococal_nuclease_OB-fold"/>
</dbReference>
<organism evidence="3 4">
    <name type="scientific">Pedobacter yonginense</name>
    <dbReference type="NCBI Taxonomy" id="651869"/>
    <lineage>
        <taxon>Bacteria</taxon>
        <taxon>Pseudomonadati</taxon>
        <taxon>Bacteroidota</taxon>
        <taxon>Sphingobacteriia</taxon>
        <taxon>Sphingobacteriales</taxon>
        <taxon>Sphingobacteriaceae</taxon>
        <taxon>Pedobacter</taxon>
    </lineage>
</organism>
<dbReference type="Pfam" id="PF00565">
    <property type="entry name" value="SNase"/>
    <property type="match status" value="1"/>
</dbReference>
<dbReference type="Gene3D" id="2.40.50.90">
    <property type="match status" value="1"/>
</dbReference>
<evidence type="ECO:0000313" key="4">
    <source>
        <dbReference type="Proteomes" id="UP000245379"/>
    </source>
</evidence>
<name>A0A317ELL3_9SPHI</name>
<feature type="transmembrane region" description="Helical" evidence="1">
    <location>
        <begin position="158"/>
        <end position="176"/>
    </location>
</feature>
<accession>A0A317ELL3</accession>
<evidence type="ECO:0000256" key="1">
    <source>
        <dbReference type="SAM" id="Phobius"/>
    </source>
</evidence>
<dbReference type="EMBL" id="QGNZ01000006">
    <property type="protein sequence ID" value="PWS25908.1"/>
    <property type="molecule type" value="Genomic_DNA"/>
</dbReference>
<keyword evidence="1" id="KW-0812">Transmembrane</keyword>
<feature type="domain" description="TNase-like" evidence="2">
    <location>
        <begin position="18"/>
        <end position="113"/>
    </location>
</feature>
<keyword evidence="4" id="KW-1185">Reference proteome</keyword>
<proteinExistence type="predicted"/>
<dbReference type="InterPro" id="IPR035437">
    <property type="entry name" value="SNase_OB-fold_sf"/>
</dbReference>
<gene>
    <name evidence="3" type="ORF">DHW03_18930</name>
</gene>